<reference evidence="8 9" key="1">
    <citation type="submission" date="2017-07" db="EMBL/GenBank/DDBJ databases">
        <authorList>
            <person name="Talla V."/>
            <person name="Backstrom N."/>
        </authorList>
    </citation>
    <scope>NUCLEOTIDE SEQUENCE [LARGE SCALE GENOMIC DNA]</scope>
</reference>
<evidence type="ECO:0000313" key="8">
    <source>
        <dbReference type="EMBL" id="VVC97963.1"/>
    </source>
</evidence>
<evidence type="ECO:0000256" key="6">
    <source>
        <dbReference type="ARBA" id="ARBA00023242"/>
    </source>
</evidence>
<keyword evidence="5" id="KW-0158">Chromosome</keyword>
<dbReference type="PANTHER" id="PTHR31740">
    <property type="entry name" value="CENTROMERE PROTEIN L"/>
    <property type="match status" value="1"/>
</dbReference>
<keyword evidence="9" id="KW-1185">Reference proteome</keyword>
<dbReference type="EMBL" id="FZQP02003334">
    <property type="protein sequence ID" value="VVC97963.1"/>
    <property type="molecule type" value="Genomic_DNA"/>
</dbReference>
<dbReference type="PANTHER" id="PTHR31740:SF2">
    <property type="entry name" value="CENTROMERE PROTEIN L"/>
    <property type="match status" value="1"/>
</dbReference>
<evidence type="ECO:0000256" key="3">
    <source>
        <dbReference type="ARBA" id="ARBA00011060"/>
    </source>
</evidence>
<keyword evidence="7" id="KW-0137">Centromere</keyword>
<protein>
    <recommendedName>
        <fullName evidence="4">Centromere protein L</fullName>
    </recommendedName>
</protein>
<dbReference type="InterPro" id="IPR025204">
    <property type="entry name" value="CENP-L"/>
</dbReference>
<keyword evidence="6" id="KW-0539">Nucleus</keyword>
<evidence type="ECO:0000313" key="9">
    <source>
        <dbReference type="Proteomes" id="UP000324832"/>
    </source>
</evidence>
<evidence type="ECO:0000256" key="2">
    <source>
        <dbReference type="ARBA" id="ARBA00004584"/>
    </source>
</evidence>
<name>A0A5E4QK08_9NEOP</name>
<dbReference type="GO" id="GO:0000775">
    <property type="term" value="C:chromosome, centromeric region"/>
    <property type="evidence" value="ECO:0007669"/>
    <property type="project" value="UniProtKB-SubCell"/>
</dbReference>
<sequence>MEMSVACSDPLAVIHNENQWKINKVSPLYNMQYSPLKLKQYASKIRQDLVSAITSNAAIKYSVILEDLPQLKYSEDDSNSIMVVVKMQNTTQSKVAYTAILLSWGKSKEISHAVNLPYMLERGEQKIGNTVKSTLQKIFDCNINQYYFGQHHMLLFAFSFIECDSSKSTDPFVLRFKMGEDKVNCNLEIGELRCIWNGVLKEKKGALKNKEDTYTDKYSKVIA</sequence>
<proteinExistence type="inferred from homology"/>
<gene>
    <name evidence="8" type="ORF">LSINAPIS_LOCUS9133</name>
</gene>
<dbReference type="Proteomes" id="UP000324832">
    <property type="component" value="Unassembled WGS sequence"/>
</dbReference>
<dbReference type="AlphaFoldDB" id="A0A5E4QK08"/>
<evidence type="ECO:0000256" key="4">
    <source>
        <dbReference type="ARBA" id="ARBA00016380"/>
    </source>
</evidence>
<dbReference type="Pfam" id="PF13092">
    <property type="entry name" value="CENP-L"/>
    <property type="match status" value="1"/>
</dbReference>
<evidence type="ECO:0000256" key="7">
    <source>
        <dbReference type="ARBA" id="ARBA00023328"/>
    </source>
</evidence>
<accession>A0A5E4QK08</accession>
<evidence type="ECO:0000256" key="5">
    <source>
        <dbReference type="ARBA" id="ARBA00022454"/>
    </source>
</evidence>
<dbReference type="GO" id="GO:0005634">
    <property type="term" value="C:nucleus"/>
    <property type="evidence" value="ECO:0007669"/>
    <property type="project" value="UniProtKB-SubCell"/>
</dbReference>
<organism evidence="8 9">
    <name type="scientific">Leptidea sinapis</name>
    <dbReference type="NCBI Taxonomy" id="189913"/>
    <lineage>
        <taxon>Eukaryota</taxon>
        <taxon>Metazoa</taxon>
        <taxon>Ecdysozoa</taxon>
        <taxon>Arthropoda</taxon>
        <taxon>Hexapoda</taxon>
        <taxon>Insecta</taxon>
        <taxon>Pterygota</taxon>
        <taxon>Neoptera</taxon>
        <taxon>Endopterygota</taxon>
        <taxon>Lepidoptera</taxon>
        <taxon>Glossata</taxon>
        <taxon>Ditrysia</taxon>
        <taxon>Papilionoidea</taxon>
        <taxon>Pieridae</taxon>
        <taxon>Dismorphiinae</taxon>
        <taxon>Leptidea</taxon>
    </lineage>
</organism>
<evidence type="ECO:0000256" key="1">
    <source>
        <dbReference type="ARBA" id="ARBA00004123"/>
    </source>
</evidence>
<comment type="subcellular location">
    <subcellularLocation>
        <location evidence="2">Chromosome</location>
        <location evidence="2">Centromere</location>
    </subcellularLocation>
    <subcellularLocation>
        <location evidence="1">Nucleus</location>
    </subcellularLocation>
</comment>
<comment type="similarity">
    <text evidence="3">Belongs to the CENP-L/IML3 family.</text>
</comment>